<gene>
    <name evidence="2" type="ORF">NIES37_71100</name>
</gene>
<dbReference type="EMBL" id="AP018250">
    <property type="protein sequence ID" value="BAZ03097.1"/>
    <property type="molecule type" value="Genomic_DNA"/>
</dbReference>
<keyword evidence="3" id="KW-1185">Reference proteome</keyword>
<dbReference type="AlphaFoldDB" id="A0A1Z4NBL0"/>
<keyword evidence="2" id="KW-0067">ATP-binding</keyword>
<dbReference type="RefSeq" id="WP_096585048.1">
    <property type="nucleotide sequence ID" value="NZ_CAWNJS010000003.1"/>
</dbReference>
<dbReference type="SUPFAM" id="SSF52540">
    <property type="entry name" value="P-loop containing nucleoside triphosphate hydrolases"/>
    <property type="match status" value="1"/>
</dbReference>
<reference evidence="2 3" key="1">
    <citation type="submission" date="2017-06" db="EMBL/GenBank/DDBJ databases">
        <title>Genome sequencing of cyanobaciteial culture collection at National Institute for Environmental Studies (NIES).</title>
        <authorList>
            <person name="Hirose Y."/>
            <person name="Shimura Y."/>
            <person name="Fujisawa T."/>
            <person name="Nakamura Y."/>
            <person name="Kawachi M."/>
        </authorList>
    </citation>
    <scope>NUCLEOTIDE SEQUENCE [LARGE SCALE GENOMIC DNA]</scope>
    <source>
        <strain evidence="2 3">NIES-37</strain>
        <plasmid evidence="3">Plasmid2 dna</plasmid>
    </source>
</reference>
<feature type="domain" description="Helicase C-terminal" evidence="1">
    <location>
        <begin position="754"/>
        <end position="913"/>
    </location>
</feature>
<dbReference type="Gene3D" id="3.40.50.300">
    <property type="entry name" value="P-loop containing nucleotide triphosphate hydrolases"/>
    <property type="match status" value="1"/>
</dbReference>
<keyword evidence="2" id="KW-0547">Nucleotide-binding</keyword>
<dbReference type="Proteomes" id="UP000218785">
    <property type="component" value="Plasmid plasmid2"/>
</dbReference>
<proteinExistence type="predicted"/>
<dbReference type="InterPro" id="IPR001650">
    <property type="entry name" value="Helicase_C-like"/>
</dbReference>
<evidence type="ECO:0000313" key="3">
    <source>
        <dbReference type="Proteomes" id="UP000218785"/>
    </source>
</evidence>
<protein>
    <submittedName>
        <fullName evidence="2">Helicase-like protein</fullName>
    </submittedName>
</protein>
<accession>A0A1Z4NBL0</accession>
<dbReference type="GO" id="GO:0004386">
    <property type="term" value="F:helicase activity"/>
    <property type="evidence" value="ECO:0007669"/>
    <property type="project" value="UniProtKB-KW"/>
</dbReference>
<dbReference type="InterPro" id="IPR027417">
    <property type="entry name" value="P-loop_NTPase"/>
</dbReference>
<sequence>MIAEDLGRLFEIGFNVGILAYIQQNQLNHRFGDLYQCDLQALRFPQLHRRIVDRANVINDSDSKIIAKWSIFFLQKGFLSGLNFFREYLESTGWKQRKLEILYYQCNFCDDNSLGTLVKGEEQVFRDILSQLGNIKVDIGRYKQQGEFLRADTLMLLHNGKQFRILSVDLSVFSIKSAEDIKDLDNVEVIRQLLLSEISYLRSKSVFSGLSIDTGTDTTKLGLSFSEGIARYFTAFKRKDKESVKLIQAASYAHSFYEFLRQHSLLQEADPVMFSIMGYTDRGVSAMSVNRENLDILNTCHRIYKQQQSGQAIAEARQQVLRIIKRKAAESFVNGKTFINSLLAVPPDTTTLVTHQERVTGFFNSSGEVPPQLMAQLGLSGSLDLRSAHTALIKTALTNDNPYLFLTGNPGIGKTTTIVEFLKQHLDDGFLFFYVSPRKNVNKDVIEKFKSQPGESLGGSIAAPLENHGLFCINTNADIIQANGGHCTVQYFSDLREGDFTEQAVHFIDGQALIERRPSASQRLQRKMEDLIQDAGEQTKGVLDSICEAIYTIIDRQLSNNIVATISLQSLKKTGNGQDTLRHFEKIFKNAYNQSEGSVIPDQMKKISQRIKHIFIMVDEITGDHSGVEFLNRISSILRQYDLTNSQYGFNTKIIIADASIVDPDVIQQHLSTTVSEPDKIFYRRASDNDSPLSVQIFKFKGLGATVINSNSYPARSLNITYKVFIDSLKFSNSAFLEKKYSLVNRVQAEIAEDINSFLDNPEAGQVIVYIQDKQRLKELTEYLKKHRRTFQLFTDYLEIHANISEQEKEEIQKCNTEVKVVFMTASASRGLSFPKAKHILVDIPRFAIEQNLMEIIQVIYRGRGNYLEDGITKTLDNEEKDLILYLSERAVYYADDPELSLQESVLSLVNILLIFKTSVMTRISGSGQIGKDHFMMIPIGGKSVFAAGETFTGKISGLIKELKKEHIRRGSDKLLKEVYTSLEQLLGRVKIILSDLDNSPPTQTLSYLSMRESFADQFVKLVSSGLDQLLSFGPVEASHISGSMLVVSLANKALQENYEMRLERELKPYANNELLKKLYSINSNQAYPENLRSASFGAIELVNLLGKQMRRTQWFEQNSQRFDQYYAIPLFIFTSNEVIKDYFSKGVEEPDGESFRDILAEYIRCMFPVDNILPISSQYGEFPFVVFRSYSLGEIRGKLFTDKQLLTSRELNILNLILAQED</sequence>
<dbReference type="KEGG" id="ttq:NIES37_71100"/>
<organism evidence="2 3">
    <name type="scientific">Tolypothrix tenuis PCC 7101</name>
    <dbReference type="NCBI Taxonomy" id="231146"/>
    <lineage>
        <taxon>Bacteria</taxon>
        <taxon>Bacillati</taxon>
        <taxon>Cyanobacteriota</taxon>
        <taxon>Cyanophyceae</taxon>
        <taxon>Nostocales</taxon>
        <taxon>Tolypothrichaceae</taxon>
        <taxon>Tolypothrix</taxon>
    </lineage>
</organism>
<keyword evidence="2" id="KW-0614">Plasmid</keyword>
<dbReference type="Pfam" id="PF00271">
    <property type="entry name" value="Helicase_C"/>
    <property type="match status" value="1"/>
</dbReference>
<dbReference type="PROSITE" id="PS51194">
    <property type="entry name" value="HELICASE_CTER"/>
    <property type="match status" value="1"/>
</dbReference>
<geneLocation type="plasmid" evidence="3">
    <name>Plasmid2 dna</name>
</geneLocation>
<keyword evidence="2" id="KW-0347">Helicase</keyword>
<keyword evidence="2" id="KW-0378">Hydrolase</keyword>
<name>A0A1Z4NBL0_9CYAN</name>
<evidence type="ECO:0000313" key="2">
    <source>
        <dbReference type="EMBL" id="BAZ03097.1"/>
    </source>
</evidence>
<evidence type="ECO:0000259" key="1">
    <source>
        <dbReference type="PROSITE" id="PS51194"/>
    </source>
</evidence>